<dbReference type="WBParaSite" id="maker-uti_cns_0010364-snap-gene-0.6-mRNA-1">
    <property type="protein sequence ID" value="maker-uti_cns_0010364-snap-gene-0.6-mRNA-1"/>
    <property type="gene ID" value="maker-uti_cns_0010364-snap-gene-0.6"/>
</dbReference>
<dbReference type="InterPro" id="IPR024156">
    <property type="entry name" value="Small_GTPase_ARF"/>
</dbReference>
<comment type="similarity">
    <text evidence="1 7">Belongs to the small GTPase superfamily. Arf family.</text>
</comment>
<evidence type="ECO:0000256" key="7">
    <source>
        <dbReference type="RuleBase" id="RU003925"/>
    </source>
</evidence>
<dbReference type="PRINTS" id="PR00328">
    <property type="entry name" value="SAR1GTPBP"/>
</dbReference>
<dbReference type="PROSITE" id="PS51417">
    <property type="entry name" value="ARF"/>
    <property type="match status" value="1"/>
</dbReference>
<dbReference type="GO" id="GO:0005525">
    <property type="term" value="F:GTP binding"/>
    <property type="evidence" value="ECO:0007669"/>
    <property type="project" value="UniProtKB-KW"/>
</dbReference>
<feature type="binding site" evidence="5">
    <location>
        <begin position="23"/>
        <end position="30"/>
    </location>
    <ligand>
        <name>GTP</name>
        <dbReference type="ChEBI" id="CHEBI:37565"/>
    </ligand>
</feature>
<evidence type="ECO:0000256" key="5">
    <source>
        <dbReference type="PIRSR" id="PIRSR606689-1"/>
    </source>
</evidence>
<dbReference type="InterPro" id="IPR006689">
    <property type="entry name" value="Small_GTPase_ARF/SAR"/>
</dbReference>
<keyword evidence="6" id="KW-0479">Metal-binding</keyword>
<keyword evidence="3 5" id="KW-0547">Nucleotide-binding</keyword>
<dbReference type="SUPFAM" id="SSF52540">
    <property type="entry name" value="P-loop containing nucleoside triphosphate hydrolases"/>
    <property type="match status" value="1"/>
</dbReference>
<keyword evidence="4 5" id="KW-0342">GTP-binding</keyword>
<evidence type="ECO:0000313" key="8">
    <source>
        <dbReference type="Proteomes" id="UP000095280"/>
    </source>
</evidence>
<proteinExistence type="inferred from homology"/>
<evidence type="ECO:0000256" key="2">
    <source>
        <dbReference type="ARBA" id="ARBA00019766"/>
    </source>
</evidence>
<feature type="binding site" evidence="6">
    <location>
        <position position="30"/>
    </location>
    <ligand>
        <name>Mg(2+)</name>
        <dbReference type="ChEBI" id="CHEBI:18420"/>
    </ligand>
</feature>
<dbReference type="Pfam" id="PF00025">
    <property type="entry name" value="Arf"/>
    <property type="match status" value="1"/>
</dbReference>
<sequence length="240" mass="26255">MGQSVSSALICRRTPDLRILICGLDAAGKTSVLYRLKTGELLCTIPTIGFNVELVSVEGRAKLTIWDIGGRDKMRALHRHYYPNSRGVLYIVDGVDRDRLGESVDELNRLCSELDDCELGDIPLALLCNKSDLKPQAVAETCNELRKVAASIRRPCRCFEVSAATGAGLAEAIDWLIASALHELPKELERESLSEQEGLDKVGEVSKAAELTAGSGWRSGLYSLVKSVMLRRIAAMIKLL</sequence>
<feature type="binding site" evidence="5">
    <location>
        <position position="70"/>
    </location>
    <ligand>
        <name>GTP</name>
        <dbReference type="ChEBI" id="CHEBI:37565"/>
    </ligand>
</feature>
<accession>A0A1I8I6Y8</accession>
<feature type="binding site" evidence="6">
    <location>
        <position position="47"/>
    </location>
    <ligand>
        <name>Mg(2+)</name>
        <dbReference type="ChEBI" id="CHEBI:18420"/>
    </ligand>
</feature>
<evidence type="ECO:0000256" key="3">
    <source>
        <dbReference type="ARBA" id="ARBA00022741"/>
    </source>
</evidence>
<name>A0A1I8I6Y8_9PLAT</name>
<dbReference type="GO" id="GO:0003924">
    <property type="term" value="F:GTPase activity"/>
    <property type="evidence" value="ECO:0007669"/>
    <property type="project" value="InterPro"/>
</dbReference>
<dbReference type="PANTHER" id="PTHR11711">
    <property type="entry name" value="ADP RIBOSYLATION FACTOR-RELATED"/>
    <property type="match status" value="1"/>
</dbReference>
<dbReference type="AlphaFoldDB" id="A0A1I8I6Y8"/>
<dbReference type="PROSITE" id="PS51419">
    <property type="entry name" value="RAB"/>
    <property type="match status" value="1"/>
</dbReference>
<dbReference type="Proteomes" id="UP000095280">
    <property type="component" value="Unplaced"/>
</dbReference>
<evidence type="ECO:0000313" key="9">
    <source>
        <dbReference type="WBParaSite" id="maker-uti_cns_0010364-snap-gene-0.6-mRNA-1"/>
    </source>
</evidence>
<reference evidence="9" key="1">
    <citation type="submission" date="2016-11" db="UniProtKB">
        <authorList>
            <consortium name="WormBaseParasite"/>
        </authorList>
    </citation>
    <scope>IDENTIFICATION</scope>
</reference>
<evidence type="ECO:0000256" key="4">
    <source>
        <dbReference type="ARBA" id="ARBA00023134"/>
    </source>
</evidence>
<dbReference type="Gene3D" id="3.40.50.300">
    <property type="entry name" value="P-loop containing nucleotide triphosphate hydrolases"/>
    <property type="match status" value="1"/>
</dbReference>
<organism evidence="8 9">
    <name type="scientific">Macrostomum lignano</name>
    <dbReference type="NCBI Taxonomy" id="282301"/>
    <lineage>
        <taxon>Eukaryota</taxon>
        <taxon>Metazoa</taxon>
        <taxon>Spiralia</taxon>
        <taxon>Lophotrochozoa</taxon>
        <taxon>Platyhelminthes</taxon>
        <taxon>Rhabditophora</taxon>
        <taxon>Macrostomorpha</taxon>
        <taxon>Macrostomida</taxon>
        <taxon>Macrostomidae</taxon>
        <taxon>Macrostomum</taxon>
    </lineage>
</organism>
<dbReference type="SMART" id="SM00178">
    <property type="entry name" value="SAR"/>
    <property type="match status" value="1"/>
</dbReference>
<evidence type="ECO:0000256" key="1">
    <source>
        <dbReference type="ARBA" id="ARBA00010290"/>
    </source>
</evidence>
<evidence type="ECO:0000256" key="6">
    <source>
        <dbReference type="PIRSR" id="PIRSR606689-2"/>
    </source>
</evidence>
<feature type="binding site" evidence="5">
    <location>
        <begin position="129"/>
        <end position="132"/>
    </location>
    <ligand>
        <name>GTP</name>
        <dbReference type="ChEBI" id="CHEBI:37565"/>
    </ligand>
</feature>
<keyword evidence="8" id="KW-1185">Reference proteome</keyword>
<dbReference type="SMART" id="SM00177">
    <property type="entry name" value="ARF"/>
    <property type="match status" value="1"/>
</dbReference>
<dbReference type="GO" id="GO:0046872">
    <property type="term" value="F:metal ion binding"/>
    <property type="evidence" value="ECO:0007669"/>
    <property type="project" value="UniProtKB-KW"/>
</dbReference>
<dbReference type="InterPro" id="IPR005225">
    <property type="entry name" value="Small_GTP-bd"/>
</dbReference>
<dbReference type="SMART" id="SM00175">
    <property type="entry name" value="RAB"/>
    <property type="match status" value="1"/>
</dbReference>
<keyword evidence="6" id="KW-0460">Magnesium</keyword>
<dbReference type="NCBIfam" id="TIGR00231">
    <property type="entry name" value="small_GTP"/>
    <property type="match status" value="1"/>
</dbReference>
<dbReference type="InterPro" id="IPR027417">
    <property type="entry name" value="P-loop_NTPase"/>
</dbReference>
<protein>
    <recommendedName>
        <fullName evidence="2">ADP-ribosylation factor-like protein 6</fullName>
    </recommendedName>
</protein>
<dbReference type="CDD" id="cd00878">
    <property type="entry name" value="Arf_Arl"/>
    <property type="match status" value="1"/>
</dbReference>
<dbReference type="FunFam" id="3.40.50.300:FF:001166">
    <property type="entry name" value="ADP-ribosylation factor D"/>
    <property type="match status" value="1"/>
</dbReference>